<dbReference type="Proteomes" id="UP000194003">
    <property type="component" value="Unassembled WGS sequence"/>
</dbReference>
<reference evidence="2 3" key="1">
    <citation type="journal article" date="2016" name="BMC Genomics">
        <title>Combined genomic and structural analyses of a cultured magnetotactic bacterium reveals its niche adaptation to a dynamic environment.</title>
        <authorList>
            <person name="Araujo A.C."/>
            <person name="Morillo V."/>
            <person name="Cypriano J."/>
            <person name="Teixeira L.C."/>
            <person name="Leao P."/>
            <person name="Lyra S."/>
            <person name="Almeida L.G."/>
            <person name="Bazylinski D.A."/>
            <person name="Vasconcellos A.T."/>
            <person name="Abreu F."/>
            <person name="Lins U."/>
        </authorList>
    </citation>
    <scope>NUCLEOTIDE SEQUENCE [LARGE SCALE GENOMIC DNA]</scope>
    <source>
        <strain evidence="2 3">IT-1</strain>
    </source>
</reference>
<keyword evidence="3" id="KW-1185">Reference proteome</keyword>
<dbReference type="OrthoDB" id="9800412at2"/>
<dbReference type="InterPro" id="IPR007481">
    <property type="entry name" value="SspB"/>
</dbReference>
<evidence type="ECO:0000256" key="1">
    <source>
        <dbReference type="SAM" id="MobiDB-lite"/>
    </source>
</evidence>
<dbReference type="InterPro" id="IPR036760">
    <property type="entry name" value="SspB-like_sf"/>
</dbReference>
<gene>
    <name evidence="2" type="ORF">MAIT1_01113</name>
</gene>
<dbReference type="EMBL" id="LVJN01000016">
    <property type="protein sequence ID" value="OSM06150.1"/>
    <property type="molecule type" value="Genomic_DNA"/>
</dbReference>
<feature type="compositionally biased region" description="Pro residues" evidence="1">
    <location>
        <begin position="175"/>
        <end position="187"/>
    </location>
</feature>
<dbReference type="AlphaFoldDB" id="A0A1Y2K9M1"/>
<protein>
    <submittedName>
        <fullName evidence="2">Putative stringent starvation protein B</fullName>
    </submittedName>
</protein>
<dbReference type="RefSeq" id="WP_085441285.1">
    <property type="nucleotide sequence ID" value="NZ_LVJN01000016.1"/>
</dbReference>
<comment type="caution">
    <text evidence="2">The sequence shown here is derived from an EMBL/GenBank/DDBJ whole genome shotgun (WGS) entry which is preliminary data.</text>
</comment>
<name>A0A1Y2K9M1_9PROT</name>
<evidence type="ECO:0000313" key="3">
    <source>
        <dbReference type="Proteomes" id="UP000194003"/>
    </source>
</evidence>
<proteinExistence type="predicted"/>
<feature type="region of interest" description="Disordered" evidence="1">
    <location>
        <begin position="127"/>
        <end position="199"/>
    </location>
</feature>
<evidence type="ECO:0000313" key="2">
    <source>
        <dbReference type="EMBL" id="OSM06150.1"/>
    </source>
</evidence>
<dbReference type="SUPFAM" id="SSF101738">
    <property type="entry name" value="SspB-like"/>
    <property type="match status" value="1"/>
</dbReference>
<dbReference type="Pfam" id="PF04386">
    <property type="entry name" value="SspB"/>
    <property type="match status" value="1"/>
</dbReference>
<organism evidence="2 3">
    <name type="scientific">Magnetofaba australis IT-1</name>
    <dbReference type="NCBI Taxonomy" id="1434232"/>
    <lineage>
        <taxon>Bacteria</taxon>
        <taxon>Pseudomonadati</taxon>
        <taxon>Pseudomonadota</taxon>
        <taxon>Magnetococcia</taxon>
        <taxon>Magnetococcales</taxon>
        <taxon>Magnetococcaceae</taxon>
        <taxon>Magnetofaba</taxon>
    </lineage>
</organism>
<sequence length="199" mass="21959">MDAMEQPDKPDVIRYLLEEEGRVMLCLDATRAGVETPSRFHNDPGLRLVLNRNMPQPIHIGPDGVESELRFGGIPHYCIIPYDALWGAFNPDTGHGMLWPESMPDEIRQSYWLSHSLQNKGIDMPEEARQKAVQSAKKASEEPTPTPAPEPRPAFRVIDGATPAAPDSTADEKSPTPPDGDGPPSDPPQRGKPNLRLIK</sequence>
<dbReference type="STRING" id="1434232.MAIT1_01113"/>
<dbReference type="Gene3D" id="2.30.30.220">
    <property type="entry name" value="SspB-like"/>
    <property type="match status" value="1"/>
</dbReference>
<accession>A0A1Y2K9M1</accession>